<organism evidence="1 2">
    <name type="scientific">Herbaspirillum aquaticum</name>
    <dbReference type="NCBI Taxonomy" id="568783"/>
    <lineage>
        <taxon>Bacteria</taxon>
        <taxon>Pseudomonadati</taxon>
        <taxon>Pseudomonadota</taxon>
        <taxon>Betaproteobacteria</taxon>
        <taxon>Burkholderiales</taxon>
        <taxon>Oxalobacteraceae</taxon>
        <taxon>Herbaspirillum</taxon>
    </lineage>
</organism>
<dbReference type="AlphaFoldDB" id="A0A225SVQ0"/>
<name>A0A225SVQ0_9BURK</name>
<dbReference type="InterPro" id="IPR045565">
    <property type="entry name" value="Phage_capsid_2"/>
</dbReference>
<evidence type="ECO:0000313" key="2">
    <source>
        <dbReference type="Proteomes" id="UP000214747"/>
    </source>
</evidence>
<keyword evidence="2" id="KW-1185">Reference proteome</keyword>
<sequence>MTDTVTRQFVTRFDNELRLLAQQKVSRLRKTVTDRGQIVGASFTINNLGAVNMDENTVRHGDTIFGEIDHTARNVPLRDYFKALPMDRADLPKMLVNPVTGGQYMQTLIAARNRQIDDVIFNAVLNNIVSFDGQTTYQLPASQIIAAGGTGLTKAKIIQARSIFRANETDGVDGDGDELFFLYDSLALTQILSDTTLTSADFMTGKMLQEGGVGGKWMGFTWIPFERVRNVAGVRTSAAYSKSAVHFGYGYEQGDVDKRPDKKNLWQTSIEGSYGAGRQDEAKVVQISYQ</sequence>
<evidence type="ECO:0008006" key="3">
    <source>
        <dbReference type="Google" id="ProtNLM"/>
    </source>
</evidence>
<dbReference type="Pfam" id="PF19821">
    <property type="entry name" value="Phage_capsid_2"/>
    <property type="match status" value="1"/>
</dbReference>
<dbReference type="Proteomes" id="UP000214747">
    <property type="component" value="Unassembled WGS sequence"/>
</dbReference>
<comment type="caution">
    <text evidence="1">The sequence shown here is derived from an EMBL/GenBank/DDBJ whole genome shotgun (WGS) entry which is preliminary data.</text>
</comment>
<dbReference type="EMBL" id="NJGV01000006">
    <property type="protein sequence ID" value="OWY35295.1"/>
    <property type="molecule type" value="Genomic_DNA"/>
</dbReference>
<protein>
    <recommendedName>
        <fullName evidence="3">Major capsid protein</fullName>
    </recommendedName>
</protein>
<accession>A0A225SVQ0</accession>
<gene>
    <name evidence="1" type="ORF">CEJ45_08460</name>
</gene>
<dbReference type="RefSeq" id="WP_088754710.1">
    <property type="nucleotide sequence ID" value="NZ_NJGV01000006.1"/>
</dbReference>
<reference evidence="1 2" key="1">
    <citation type="journal article" date="2010" name="Int. J. Syst. Evol. Microbiol.">
        <title>Reclassification of Herbaspirillum putei as a later heterotypic synonym of Herbaspirillum huttiense, with the description of H. huttiense subsp. huttiense subsp. nov. and H. huttiense subsp. putei subsp. nov., comb. nov., and description of Herbaspirillum aquaticum sp. nov.</title>
        <authorList>
            <person name="Dobritsa A.P."/>
            <person name="Reddy M.C."/>
            <person name="Samadpour M."/>
        </authorList>
    </citation>
    <scope>NUCLEOTIDE SEQUENCE [LARGE SCALE GENOMIC DNA]</scope>
    <source>
        <strain evidence="1 2">IEH 4430</strain>
    </source>
</reference>
<evidence type="ECO:0000313" key="1">
    <source>
        <dbReference type="EMBL" id="OWY35295.1"/>
    </source>
</evidence>
<proteinExistence type="predicted"/>